<comment type="caution">
    <text evidence="4">The sequence shown here is derived from an EMBL/GenBank/DDBJ whole genome shotgun (WGS) entry which is preliminary data.</text>
</comment>
<evidence type="ECO:0000313" key="4">
    <source>
        <dbReference type="EMBL" id="RKQ93170.1"/>
    </source>
</evidence>
<organism evidence="4 5">
    <name type="scientific">Solirubrobacter pauli</name>
    <dbReference type="NCBI Taxonomy" id="166793"/>
    <lineage>
        <taxon>Bacteria</taxon>
        <taxon>Bacillati</taxon>
        <taxon>Actinomycetota</taxon>
        <taxon>Thermoleophilia</taxon>
        <taxon>Solirubrobacterales</taxon>
        <taxon>Solirubrobacteraceae</taxon>
        <taxon>Solirubrobacter</taxon>
    </lineage>
</organism>
<gene>
    <name evidence="4" type="ORF">C8N24_3030</name>
</gene>
<dbReference type="GO" id="GO:0006508">
    <property type="term" value="P:proteolysis"/>
    <property type="evidence" value="ECO:0007669"/>
    <property type="project" value="UniProtKB-KW"/>
</dbReference>
<sequence length="846" mass="89815">MIKKAVLAAAVAAATAVAASPATAAPPAPLDKQNWSFQDNLTWADYKKLPGPDYSDPALTPTARCSNTAPVVGPPCKWRVALILVDYPDKPFTITQAAGATVFGTPSAKAHSIPREQVPQFYADFLNKPSELNNFQTINRYWMENSYGKYGVELVPYGPYRMPLESYRYNITSDMNNLDNDCPNPTRAVPNPNPCNQNYNNAVTALWNANTTAAERATFNNQYRVSAGQDESGSWQEFGEMRFTAPETVTDAFGPKLFDPTHPRGNWAKTRYVPWTSWASASTIWPSASGSSSTEAESSGMGVYAHELSHNLGLPDNYNNPFAPVPQRTAGGMWDMMSRGSFNGPGGQHTRWQIPPTDGGSLGAQHGVRNKQKLGFLAADDVLTLNRGGLAQTGTMVAEVKAREVDPGNDLAGVRVVLNDGGDKNPACRYTVDPMCEGPWYYTTGNPPVERISPGFDDYTVEVVQQIGSDSFTGGSGVLIGKNKTQSSTCGSFNCQTWYIDANPEDINQVDYVKADGTVVKATPGDERQTNDGTFHAGTNSGSEYEFKAADNQLQFYILDKRVDADGINRYKVGIRSLAGTGPQTRGVSLAAPTKGTSEGLPTCTFSLKNTGTAADVPASAHPTADIAKYFNSDIYRLTATSNTTGWTAHLKNALATAEFGQSVDVPVYIDKVAGASATGSITLNATSESDPSKTQSVTCSFGTGDTVGGTVPATLALNLGAPASFGPFTPGAQKDYYASTKATVVSTAADATLSVSDASTTATGHLVNGAFSLPEALQVNGTRGETPGNTYAPLGTGATTLFTWGAPASNDDIVVGFKQPVKANDALRTGTYAKTLTFTLSTTNP</sequence>
<dbReference type="InterPro" id="IPR008757">
    <property type="entry name" value="Peptidase_M6-like_domain"/>
</dbReference>
<dbReference type="Pfam" id="PF05547">
    <property type="entry name" value="Peptidase_M6"/>
    <property type="match status" value="1"/>
</dbReference>
<dbReference type="OrthoDB" id="5165286at2"/>
<dbReference type="Proteomes" id="UP000278962">
    <property type="component" value="Unassembled WGS sequence"/>
</dbReference>
<dbReference type="NCBIfam" id="TIGR03296">
    <property type="entry name" value="M6dom_TIGR03296"/>
    <property type="match status" value="1"/>
</dbReference>
<dbReference type="GO" id="GO:0008237">
    <property type="term" value="F:metallopeptidase activity"/>
    <property type="evidence" value="ECO:0007669"/>
    <property type="project" value="UniProtKB-KW"/>
</dbReference>
<evidence type="ECO:0000259" key="3">
    <source>
        <dbReference type="Pfam" id="PF05547"/>
    </source>
</evidence>
<feature type="signal peptide" evidence="2">
    <location>
        <begin position="1"/>
        <end position="24"/>
    </location>
</feature>
<keyword evidence="4" id="KW-0482">Metalloprotease</keyword>
<feature type="compositionally biased region" description="Polar residues" evidence="1">
    <location>
        <begin position="531"/>
        <end position="542"/>
    </location>
</feature>
<feature type="domain" description="Peptidase M6-like" evidence="3">
    <location>
        <begin position="295"/>
        <end position="347"/>
    </location>
</feature>
<keyword evidence="4" id="KW-0378">Hydrolase</keyword>
<evidence type="ECO:0000256" key="1">
    <source>
        <dbReference type="SAM" id="MobiDB-lite"/>
    </source>
</evidence>
<dbReference type="RefSeq" id="WP_121251045.1">
    <property type="nucleotide sequence ID" value="NZ_RBIL01000001.1"/>
</dbReference>
<name>A0A660LGW0_9ACTN</name>
<dbReference type="SUPFAM" id="SSF55486">
    <property type="entry name" value="Metalloproteases ('zincins'), catalytic domain"/>
    <property type="match status" value="1"/>
</dbReference>
<keyword evidence="5" id="KW-1185">Reference proteome</keyword>
<protein>
    <submittedName>
        <fullName evidence="4">M6 family metalloprotease-like protein</fullName>
    </submittedName>
</protein>
<feature type="region of interest" description="Disordered" evidence="1">
    <location>
        <begin position="522"/>
        <end position="542"/>
    </location>
</feature>
<keyword evidence="4" id="KW-0645">Protease</keyword>
<dbReference type="EMBL" id="RBIL01000001">
    <property type="protein sequence ID" value="RKQ93170.1"/>
    <property type="molecule type" value="Genomic_DNA"/>
</dbReference>
<evidence type="ECO:0000256" key="2">
    <source>
        <dbReference type="SAM" id="SignalP"/>
    </source>
</evidence>
<evidence type="ECO:0000313" key="5">
    <source>
        <dbReference type="Proteomes" id="UP000278962"/>
    </source>
</evidence>
<dbReference type="AlphaFoldDB" id="A0A660LGW0"/>
<proteinExistence type="predicted"/>
<feature type="chain" id="PRO_5024857667" evidence="2">
    <location>
        <begin position="25"/>
        <end position="846"/>
    </location>
</feature>
<keyword evidence="2" id="KW-0732">Signal</keyword>
<accession>A0A660LGW0</accession>
<reference evidence="4 5" key="1">
    <citation type="submission" date="2018-10" db="EMBL/GenBank/DDBJ databases">
        <title>Genomic Encyclopedia of Archaeal and Bacterial Type Strains, Phase II (KMG-II): from individual species to whole genera.</title>
        <authorList>
            <person name="Goeker M."/>
        </authorList>
    </citation>
    <scope>NUCLEOTIDE SEQUENCE [LARGE SCALE GENOMIC DNA]</scope>
    <source>
        <strain evidence="4 5">DSM 14954</strain>
    </source>
</reference>